<keyword evidence="1" id="KW-0067">ATP-binding</keyword>
<dbReference type="Proteomes" id="UP000198804">
    <property type="component" value="Unassembled WGS sequence"/>
</dbReference>
<keyword evidence="4" id="KW-1185">Reference proteome</keyword>
<reference evidence="4" key="1">
    <citation type="submission" date="2016-10" db="EMBL/GenBank/DDBJ databases">
        <authorList>
            <person name="Varghese N."/>
            <person name="Submissions S."/>
        </authorList>
    </citation>
    <scope>NUCLEOTIDE SEQUENCE [LARGE SCALE GENOMIC DNA]</scope>
    <source>
        <strain evidence="4">CGMCC 1.6474</strain>
    </source>
</reference>
<keyword evidence="1" id="KW-0547">Nucleotide-binding</keyword>
<accession>A0A1I4C798</accession>
<evidence type="ECO:0000313" key="3">
    <source>
        <dbReference type="EMBL" id="SFK76026.1"/>
    </source>
</evidence>
<dbReference type="STRING" id="414703.SAMN04488125_10451"/>
<evidence type="ECO:0000259" key="2">
    <source>
        <dbReference type="PROSITE" id="PS50975"/>
    </source>
</evidence>
<feature type="domain" description="ATP-grasp" evidence="2">
    <location>
        <begin position="115"/>
        <end position="356"/>
    </location>
</feature>
<dbReference type="Pfam" id="PF14398">
    <property type="entry name" value="ATPgrasp_YheCD"/>
    <property type="match status" value="1"/>
</dbReference>
<dbReference type="PROSITE" id="PS50975">
    <property type="entry name" value="ATP_GRASP"/>
    <property type="match status" value="1"/>
</dbReference>
<sequence length="367" mass="39410">MSVPPSSQARPLPLVGVLVFGRAPRLHLLPLRLRALAAEALMQGARLVLLNSDDCNPETGRLEGETWEAGAWVSASVPLPDVVLVVTNPLQERHRRVDRWIRGAVPVIRDTGPDKLVLPALLTATPLARYVIPQDTVDPEAPAERIEAWMAAHGDCVVKAVDGKRGHGIHRLHAGSGAGWCLRKDGAVTAFPDRATAAAAVAARIAGRLRYRRYIVQRYIVSTSPDGRAADLRLHLQRDGHGAWGVTRRYVRLGEAGQAVSNVSRGGYQGPLDGFLATRRARPAAEITAEADAAALGIAAAIEAAQGHTLSELGVDLALDPDDRLWLIETNTRPQTSLHEHDRAVRTIAYALWLVAGSPAATLPPLS</sequence>
<keyword evidence="3" id="KW-0436">Ligase</keyword>
<name>A0A1I4C798_9HYPH</name>
<dbReference type="Gene3D" id="3.30.470.20">
    <property type="entry name" value="ATP-grasp fold, B domain"/>
    <property type="match status" value="1"/>
</dbReference>
<evidence type="ECO:0000313" key="4">
    <source>
        <dbReference type="Proteomes" id="UP000198804"/>
    </source>
</evidence>
<dbReference type="GO" id="GO:0016874">
    <property type="term" value="F:ligase activity"/>
    <property type="evidence" value="ECO:0007669"/>
    <property type="project" value="UniProtKB-KW"/>
</dbReference>
<protein>
    <submittedName>
        <fullName evidence="3">Glutathione synthase/RimK-type ligase, ATP-grasp superfamily</fullName>
    </submittedName>
</protein>
<evidence type="ECO:0000256" key="1">
    <source>
        <dbReference type="PROSITE-ProRule" id="PRU00409"/>
    </source>
</evidence>
<dbReference type="SUPFAM" id="SSF56059">
    <property type="entry name" value="Glutathione synthetase ATP-binding domain-like"/>
    <property type="match status" value="1"/>
</dbReference>
<dbReference type="GO" id="GO:0046872">
    <property type="term" value="F:metal ion binding"/>
    <property type="evidence" value="ECO:0007669"/>
    <property type="project" value="InterPro"/>
</dbReference>
<proteinExistence type="predicted"/>
<dbReference type="RefSeq" id="WP_131803753.1">
    <property type="nucleotide sequence ID" value="NZ_FOSV01000004.1"/>
</dbReference>
<dbReference type="OrthoDB" id="1809801at2"/>
<dbReference type="AlphaFoldDB" id="A0A1I4C798"/>
<dbReference type="GO" id="GO:0005524">
    <property type="term" value="F:ATP binding"/>
    <property type="evidence" value="ECO:0007669"/>
    <property type="project" value="UniProtKB-UniRule"/>
</dbReference>
<dbReference type="EMBL" id="FOSV01000004">
    <property type="protein sequence ID" value="SFK76026.1"/>
    <property type="molecule type" value="Genomic_DNA"/>
</dbReference>
<organism evidence="3 4">
    <name type="scientific">Methylorubrum salsuginis</name>
    <dbReference type="NCBI Taxonomy" id="414703"/>
    <lineage>
        <taxon>Bacteria</taxon>
        <taxon>Pseudomonadati</taxon>
        <taxon>Pseudomonadota</taxon>
        <taxon>Alphaproteobacteria</taxon>
        <taxon>Hyphomicrobiales</taxon>
        <taxon>Methylobacteriaceae</taxon>
        <taxon>Methylorubrum</taxon>
    </lineage>
</organism>
<dbReference type="InterPro" id="IPR026838">
    <property type="entry name" value="YheC/D"/>
</dbReference>
<gene>
    <name evidence="3" type="ORF">SAMN04488125_10451</name>
</gene>
<dbReference type="InterPro" id="IPR011761">
    <property type="entry name" value="ATP-grasp"/>
</dbReference>